<organism evidence="1 2">
    <name type="scientific">Anoxybacillus ayderensis</name>
    <dbReference type="NCBI Taxonomy" id="265546"/>
    <lineage>
        <taxon>Bacteria</taxon>
        <taxon>Bacillati</taxon>
        <taxon>Bacillota</taxon>
        <taxon>Bacilli</taxon>
        <taxon>Bacillales</taxon>
        <taxon>Anoxybacillaceae</taxon>
        <taxon>Anoxybacillus</taxon>
    </lineage>
</organism>
<gene>
    <name evidence="1" type="ORF">JV16_00938</name>
</gene>
<proteinExistence type="predicted"/>
<accession>A0A0D0HVE9</accession>
<dbReference type="AlphaFoldDB" id="A0A0D0HVE9"/>
<evidence type="ECO:0008006" key="3">
    <source>
        <dbReference type="Google" id="ProtNLM"/>
    </source>
</evidence>
<name>A0A0D0HVE9_9BACL</name>
<evidence type="ECO:0000313" key="1">
    <source>
        <dbReference type="EMBL" id="KIP21738.1"/>
    </source>
</evidence>
<sequence length="57" mass="6295">MGNPLFQQAKKAVARAKEEKTERAIAVAKNTLSSAFANANDAERKQLHDLRDELDAL</sequence>
<evidence type="ECO:0000313" key="2">
    <source>
        <dbReference type="Proteomes" id="UP000032047"/>
    </source>
</evidence>
<dbReference type="Proteomes" id="UP000032047">
    <property type="component" value="Unassembled WGS sequence"/>
</dbReference>
<protein>
    <recommendedName>
        <fullName evidence="3">DUF3813 domain-containing protein</fullName>
    </recommendedName>
</protein>
<comment type="caution">
    <text evidence="1">The sequence shown here is derived from an EMBL/GenBank/DDBJ whole genome shotgun (WGS) entry which is preliminary data.</text>
</comment>
<dbReference type="PATRIC" id="fig|265546.4.peg.960"/>
<dbReference type="RefSeq" id="WP_021094766.1">
    <property type="nucleotide sequence ID" value="NZ_ANOC01000023.1"/>
</dbReference>
<dbReference type="InterPro" id="IPR024217">
    <property type="entry name" value="DUF3813"/>
</dbReference>
<reference evidence="1 2" key="1">
    <citation type="submission" date="2015-01" db="EMBL/GenBank/DDBJ databases">
        <title>Genome sequence of Anoxybacillus ayderensis strain AB04.</title>
        <authorList>
            <person name="Belduz A.O."/>
            <person name="Canakci S."/>
            <person name="Chan K.-G."/>
            <person name="Kahar U.M."/>
            <person name="Yaakob A.S."/>
            <person name="Chan C.S."/>
            <person name="Goh K.M."/>
        </authorList>
    </citation>
    <scope>NUCLEOTIDE SEQUENCE [LARGE SCALE GENOMIC DNA]</scope>
    <source>
        <strain evidence="1 2">AB04</strain>
    </source>
</reference>
<dbReference type="EMBL" id="JXTG01000003">
    <property type="protein sequence ID" value="KIP21738.1"/>
    <property type="molecule type" value="Genomic_DNA"/>
</dbReference>
<dbReference type="Pfam" id="PF12758">
    <property type="entry name" value="DUF3813"/>
    <property type="match status" value="1"/>
</dbReference>
<keyword evidence="2" id="KW-1185">Reference proteome</keyword>